<feature type="transmembrane region" description="Helical" evidence="1">
    <location>
        <begin position="128"/>
        <end position="150"/>
    </location>
</feature>
<organism evidence="2 3">
    <name type="scientific">Sphingomonas parva</name>
    <dbReference type="NCBI Taxonomy" id="2555898"/>
    <lineage>
        <taxon>Bacteria</taxon>
        <taxon>Pseudomonadati</taxon>
        <taxon>Pseudomonadota</taxon>
        <taxon>Alphaproteobacteria</taxon>
        <taxon>Sphingomonadales</taxon>
        <taxon>Sphingomonadaceae</taxon>
        <taxon>Sphingomonas</taxon>
    </lineage>
</organism>
<gene>
    <name evidence="2" type="ORF">E2493_06270</name>
</gene>
<evidence type="ECO:0000256" key="1">
    <source>
        <dbReference type="SAM" id="Phobius"/>
    </source>
</evidence>
<feature type="transmembrane region" description="Helical" evidence="1">
    <location>
        <begin position="103"/>
        <end position="121"/>
    </location>
</feature>
<dbReference type="RefSeq" id="WP_135084848.1">
    <property type="nucleotide sequence ID" value="NZ_SPDV01000009.1"/>
</dbReference>
<keyword evidence="1" id="KW-0812">Transmembrane</keyword>
<keyword evidence="1" id="KW-0472">Membrane</keyword>
<evidence type="ECO:0000313" key="3">
    <source>
        <dbReference type="Proteomes" id="UP000298213"/>
    </source>
</evidence>
<sequence length="188" mass="19297">MGMDTSVATRGRGWRIGAWSAAAALLLAPALAMQMTDEVRWGLEDFAVAAALILAVGVPLELAVRMTANGAYRVAAAVALGTGFLLVWSNLAVGFIGSEDNPANLLIFGVVGVAIAGAVLARFRARGMALAMLATALAQALAAGAAAAAGWAPAEPGWPREIALLTLVFCGLWLIAAALFRRAARAQR</sequence>
<name>A0A4Y8ZUI2_9SPHN</name>
<dbReference type="EMBL" id="SPDV01000009">
    <property type="protein sequence ID" value="TFI59127.1"/>
    <property type="molecule type" value="Genomic_DNA"/>
</dbReference>
<accession>A0A4Y8ZUI2</accession>
<evidence type="ECO:0000313" key="2">
    <source>
        <dbReference type="EMBL" id="TFI59127.1"/>
    </source>
</evidence>
<protein>
    <submittedName>
        <fullName evidence="2">Uncharacterized protein</fullName>
    </submittedName>
</protein>
<reference evidence="2 3" key="1">
    <citation type="submission" date="2019-03" db="EMBL/GenBank/DDBJ databases">
        <title>Genome sequence of Sphingomonas sp. 17J27-24.</title>
        <authorList>
            <person name="Kim M."/>
            <person name="Maeng S."/>
            <person name="Sathiyaraj S."/>
        </authorList>
    </citation>
    <scope>NUCLEOTIDE SEQUENCE [LARGE SCALE GENOMIC DNA]</scope>
    <source>
        <strain evidence="2 3">17J27-24</strain>
    </source>
</reference>
<feature type="transmembrane region" description="Helical" evidence="1">
    <location>
        <begin position="42"/>
        <end position="62"/>
    </location>
</feature>
<feature type="transmembrane region" description="Helical" evidence="1">
    <location>
        <begin position="74"/>
        <end position="97"/>
    </location>
</feature>
<comment type="caution">
    <text evidence="2">The sequence shown here is derived from an EMBL/GenBank/DDBJ whole genome shotgun (WGS) entry which is preliminary data.</text>
</comment>
<keyword evidence="1" id="KW-1133">Transmembrane helix</keyword>
<keyword evidence="3" id="KW-1185">Reference proteome</keyword>
<feature type="transmembrane region" description="Helical" evidence="1">
    <location>
        <begin position="162"/>
        <end position="180"/>
    </location>
</feature>
<dbReference type="Proteomes" id="UP000298213">
    <property type="component" value="Unassembled WGS sequence"/>
</dbReference>
<dbReference type="AlphaFoldDB" id="A0A4Y8ZUI2"/>
<proteinExistence type="predicted"/>